<proteinExistence type="predicted"/>
<evidence type="ECO:0000313" key="2">
    <source>
        <dbReference type="EMBL" id="SMC13308.1"/>
    </source>
</evidence>
<feature type="chain" id="PRO_5012778579" evidence="1">
    <location>
        <begin position="27"/>
        <end position="177"/>
    </location>
</feature>
<sequence length="177" mass="20331">MINEFKFHVVAFTVFLCLATSLTAQTNPAAKEVMGEIKLLIQTCLSEMAKSQDSFQQLLKHGYSERVKKRFIVYNKTLKVRQAVLSRPKVRVDFFRTKPERLCIFGFQYLALGAEQGMMEFFGQEAKKLGFRKVGVNPKINRYLTVAHEYYAKGPKKISVVLGLTHGYIHFSIDEVR</sequence>
<accession>A0A1X7BUL8</accession>
<dbReference type="RefSeq" id="WP_085801247.1">
    <property type="nucleotide sequence ID" value="NZ_FWXB01000012.1"/>
</dbReference>
<evidence type="ECO:0000256" key="1">
    <source>
        <dbReference type="SAM" id="SignalP"/>
    </source>
</evidence>
<feature type="signal peptide" evidence="1">
    <location>
        <begin position="1"/>
        <end position="26"/>
    </location>
</feature>
<gene>
    <name evidence="2" type="ORF">ROA7745_03154</name>
</gene>
<dbReference type="AlphaFoldDB" id="A0A1X7BUL8"/>
<protein>
    <submittedName>
        <fullName evidence="2">Uncharacterized protein</fullName>
    </submittedName>
</protein>
<keyword evidence="3" id="KW-1185">Reference proteome</keyword>
<name>A0A1X7BUL8_9RHOB</name>
<evidence type="ECO:0000313" key="3">
    <source>
        <dbReference type="Proteomes" id="UP000193224"/>
    </source>
</evidence>
<dbReference type="Proteomes" id="UP000193224">
    <property type="component" value="Unassembled WGS sequence"/>
</dbReference>
<dbReference type="EMBL" id="FWXB01000012">
    <property type="protein sequence ID" value="SMC13308.1"/>
    <property type="molecule type" value="Genomic_DNA"/>
</dbReference>
<keyword evidence="1" id="KW-0732">Signal</keyword>
<reference evidence="2 3" key="1">
    <citation type="submission" date="2017-03" db="EMBL/GenBank/DDBJ databases">
        <authorList>
            <person name="Afonso C.L."/>
            <person name="Miller P.J."/>
            <person name="Scott M.A."/>
            <person name="Spackman E."/>
            <person name="Goraichik I."/>
            <person name="Dimitrov K.M."/>
            <person name="Suarez D.L."/>
            <person name="Swayne D.E."/>
        </authorList>
    </citation>
    <scope>NUCLEOTIDE SEQUENCE [LARGE SCALE GENOMIC DNA]</scope>
    <source>
        <strain evidence="2 3">CECT 7745</strain>
    </source>
</reference>
<organism evidence="2 3">
    <name type="scientific">Roseovarius aestuarii</name>
    <dbReference type="NCBI Taxonomy" id="475083"/>
    <lineage>
        <taxon>Bacteria</taxon>
        <taxon>Pseudomonadati</taxon>
        <taxon>Pseudomonadota</taxon>
        <taxon>Alphaproteobacteria</taxon>
        <taxon>Rhodobacterales</taxon>
        <taxon>Roseobacteraceae</taxon>
        <taxon>Roseovarius</taxon>
    </lineage>
</organism>